<keyword evidence="3" id="KW-1003">Cell membrane</keyword>
<dbReference type="PROSITE" id="PS50928">
    <property type="entry name" value="ABC_TM1"/>
    <property type="match status" value="1"/>
</dbReference>
<accession>A0A7Y9GM65</accession>
<feature type="transmembrane region" description="Helical" evidence="7">
    <location>
        <begin position="136"/>
        <end position="162"/>
    </location>
</feature>
<keyword evidence="2 7" id="KW-0813">Transport</keyword>
<evidence type="ECO:0000256" key="3">
    <source>
        <dbReference type="ARBA" id="ARBA00022475"/>
    </source>
</evidence>
<evidence type="ECO:0000256" key="2">
    <source>
        <dbReference type="ARBA" id="ARBA00022448"/>
    </source>
</evidence>
<keyword evidence="5 7" id="KW-1133">Transmembrane helix</keyword>
<sequence>MSIVSQAAAPVAEEAMGIELGRRRRAGRRPTRFTPGIVVSYVLVVAYALLLALPLYWLFISAFKPRVEILGQPFTPTFTSGFDNIVEVWERLNIPAALFNSAYITVASLLLTIVLAVPAAYALARSTGRLGRFVERLYALGFLIPGFASLIPTLLLAIQIGLYADREFMILYLPASAQPLAVILLTQFMRTVPPELEESARIDGAGRLRILWSVYVPLVRPGIATVAILNFIGFWNEYIYSLVIVGANQYKRTIQVALPTLQGNQGITDYALVCAGTLISIIPVFIVYIILNRRMEEALVQGALKG</sequence>
<dbReference type="GO" id="GO:0005886">
    <property type="term" value="C:plasma membrane"/>
    <property type="evidence" value="ECO:0007669"/>
    <property type="project" value="UniProtKB-SubCell"/>
</dbReference>
<feature type="transmembrane region" description="Helical" evidence="7">
    <location>
        <begin position="102"/>
        <end position="124"/>
    </location>
</feature>
<dbReference type="CDD" id="cd06261">
    <property type="entry name" value="TM_PBP2"/>
    <property type="match status" value="1"/>
</dbReference>
<dbReference type="RefSeq" id="WP_218852872.1">
    <property type="nucleotide sequence ID" value="NZ_JACCBV010000001.1"/>
</dbReference>
<feature type="transmembrane region" description="Helical" evidence="7">
    <location>
        <begin position="270"/>
        <end position="291"/>
    </location>
</feature>
<protein>
    <submittedName>
        <fullName evidence="9">Multiple sugar transport system permease protein</fullName>
    </submittedName>
</protein>
<proteinExistence type="inferred from homology"/>
<dbReference type="Pfam" id="PF00528">
    <property type="entry name" value="BPD_transp_1"/>
    <property type="match status" value="1"/>
</dbReference>
<keyword evidence="9" id="KW-0762">Sugar transport</keyword>
<dbReference type="EMBL" id="JACCBV010000001">
    <property type="protein sequence ID" value="NYE19021.1"/>
    <property type="molecule type" value="Genomic_DNA"/>
</dbReference>
<feature type="transmembrane region" description="Helical" evidence="7">
    <location>
        <begin position="33"/>
        <end position="59"/>
    </location>
</feature>
<evidence type="ECO:0000256" key="1">
    <source>
        <dbReference type="ARBA" id="ARBA00004651"/>
    </source>
</evidence>
<dbReference type="Gene3D" id="1.10.3720.10">
    <property type="entry name" value="MetI-like"/>
    <property type="match status" value="1"/>
</dbReference>
<comment type="subcellular location">
    <subcellularLocation>
        <location evidence="1 7">Cell membrane</location>
        <topology evidence="1 7">Multi-pass membrane protein</topology>
    </subcellularLocation>
</comment>
<dbReference type="SUPFAM" id="SSF161098">
    <property type="entry name" value="MetI-like"/>
    <property type="match status" value="1"/>
</dbReference>
<comment type="caution">
    <text evidence="9">The sequence shown here is derived from an EMBL/GenBank/DDBJ whole genome shotgun (WGS) entry which is preliminary data.</text>
</comment>
<evidence type="ECO:0000256" key="7">
    <source>
        <dbReference type="RuleBase" id="RU363032"/>
    </source>
</evidence>
<dbReference type="PANTHER" id="PTHR43744">
    <property type="entry name" value="ABC TRANSPORTER PERMEASE PROTEIN MG189-RELATED-RELATED"/>
    <property type="match status" value="1"/>
</dbReference>
<evidence type="ECO:0000256" key="5">
    <source>
        <dbReference type="ARBA" id="ARBA00022989"/>
    </source>
</evidence>
<feature type="domain" description="ABC transmembrane type-1" evidence="8">
    <location>
        <begin position="98"/>
        <end position="291"/>
    </location>
</feature>
<dbReference type="GO" id="GO:0055085">
    <property type="term" value="P:transmembrane transport"/>
    <property type="evidence" value="ECO:0007669"/>
    <property type="project" value="InterPro"/>
</dbReference>
<comment type="similarity">
    <text evidence="7">Belongs to the binding-protein-dependent transport system permease family.</text>
</comment>
<evidence type="ECO:0000313" key="9">
    <source>
        <dbReference type="EMBL" id="NYE19021.1"/>
    </source>
</evidence>
<reference evidence="9 10" key="1">
    <citation type="submission" date="2020-07" db="EMBL/GenBank/DDBJ databases">
        <title>Sequencing the genomes of 1000 actinobacteria strains.</title>
        <authorList>
            <person name="Klenk H.-P."/>
        </authorList>
    </citation>
    <scope>NUCLEOTIDE SEQUENCE [LARGE SCALE GENOMIC DNA]</scope>
    <source>
        <strain evidence="9 10">DSM 24662</strain>
    </source>
</reference>
<keyword evidence="10" id="KW-1185">Reference proteome</keyword>
<dbReference type="Proteomes" id="UP000576969">
    <property type="component" value="Unassembled WGS sequence"/>
</dbReference>
<dbReference type="AlphaFoldDB" id="A0A7Y9GM65"/>
<keyword evidence="4 7" id="KW-0812">Transmembrane</keyword>
<dbReference type="InterPro" id="IPR035906">
    <property type="entry name" value="MetI-like_sf"/>
</dbReference>
<dbReference type="PANTHER" id="PTHR43744:SF12">
    <property type="entry name" value="ABC TRANSPORTER PERMEASE PROTEIN MG189-RELATED"/>
    <property type="match status" value="1"/>
</dbReference>
<name>A0A7Y9GM65_9MICO</name>
<dbReference type="InterPro" id="IPR000515">
    <property type="entry name" value="MetI-like"/>
</dbReference>
<evidence type="ECO:0000313" key="10">
    <source>
        <dbReference type="Proteomes" id="UP000576969"/>
    </source>
</evidence>
<gene>
    <name evidence="9" type="ORF">BJ991_001049</name>
</gene>
<evidence type="ECO:0000259" key="8">
    <source>
        <dbReference type="PROSITE" id="PS50928"/>
    </source>
</evidence>
<evidence type="ECO:0000256" key="6">
    <source>
        <dbReference type="ARBA" id="ARBA00023136"/>
    </source>
</evidence>
<keyword evidence="6 7" id="KW-0472">Membrane</keyword>
<organism evidence="9 10">
    <name type="scientific">Microbacterium immunditiarum</name>
    <dbReference type="NCBI Taxonomy" id="337480"/>
    <lineage>
        <taxon>Bacteria</taxon>
        <taxon>Bacillati</taxon>
        <taxon>Actinomycetota</taxon>
        <taxon>Actinomycetes</taxon>
        <taxon>Micrococcales</taxon>
        <taxon>Microbacteriaceae</taxon>
        <taxon>Microbacterium</taxon>
    </lineage>
</organism>
<evidence type="ECO:0000256" key="4">
    <source>
        <dbReference type="ARBA" id="ARBA00022692"/>
    </source>
</evidence>